<accession>A0ABQ8HER9</accession>
<comment type="caution">
    <text evidence="2">The sequence shown here is derived from an EMBL/GenBank/DDBJ whole genome shotgun (WGS) entry which is preliminary data.</text>
</comment>
<feature type="transmembrane region" description="Helical" evidence="1">
    <location>
        <begin position="12"/>
        <end position="32"/>
    </location>
</feature>
<keyword evidence="1" id="KW-0472">Membrane</keyword>
<evidence type="ECO:0000256" key="1">
    <source>
        <dbReference type="SAM" id="Phobius"/>
    </source>
</evidence>
<name>A0ABQ8HER9_9ROSI</name>
<sequence>MPHRTRPMTALLVFTGLNIVLVSTITPVYDFVCFHPFWERRVFYYFPFPLFAISFIQMQILVYKWQPCGSLQLWIMKCSGIMFDLVSNYVFFSLRGRMGNEIVEGEIMYLGRSNLENKMRERRRQEHEAALAKGLESTQKFS</sequence>
<dbReference type="PANTHER" id="PTHR36392:SF1">
    <property type="entry name" value="TRANSMEMBRANE PROTEIN"/>
    <property type="match status" value="1"/>
</dbReference>
<reference evidence="2 3" key="1">
    <citation type="submission" date="2021-02" db="EMBL/GenBank/DDBJ databases">
        <title>Plant Genome Project.</title>
        <authorList>
            <person name="Zhang R.-G."/>
        </authorList>
    </citation>
    <scope>NUCLEOTIDE SEQUENCE [LARGE SCALE GENOMIC DNA]</scope>
    <source>
        <tissue evidence="2">Leaves</tissue>
    </source>
</reference>
<dbReference type="Proteomes" id="UP000827721">
    <property type="component" value="Unassembled WGS sequence"/>
</dbReference>
<evidence type="ECO:0000313" key="2">
    <source>
        <dbReference type="EMBL" id="KAH7557129.1"/>
    </source>
</evidence>
<dbReference type="PANTHER" id="PTHR36392">
    <property type="entry name" value="TRANSMEMBRANE PROTEIN"/>
    <property type="match status" value="1"/>
</dbReference>
<keyword evidence="1" id="KW-1133">Transmembrane helix</keyword>
<proteinExistence type="predicted"/>
<keyword evidence="3" id="KW-1185">Reference proteome</keyword>
<keyword evidence="1" id="KW-0812">Transmembrane</keyword>
<dbReference type="EMBL" id="JAFEMO010000011">
    <property type="protein sequence ID" value="KAH7557129.1"/>
    <property type="molecule type" value="Genomic_DNA"/>
</dbReference>
<feature type="transmembrane region" description="Helical" evidence="1">
    <location>
        <begin position="44"/>
        <end position="65"/>
    </location>
</feature>
<gene>
    <name evidence="2" type="ORF">JRO89_XS11G0052300</name>
</gene>
<organism evidence="2 3">
    <name type="scientific">Xanthoceras sorbifolium</name>
    <dbReference type="NCBI Taxonomy" id="99658"/>
    <lineage>
        <taxon>Eukaryota</taxon>
        <taxon>Viridiplantae</taxon>
        <taxon>Streptophyta</taxon>
        <taxon>Embryophyta</taxon>
        <taxon>Tracheophyta</taxon>
        <taxon>Spermatophyta</taxon>
        <taxon>Magnoliopsida</taxon>
        <taxon>eudicotyledons</taxon>
        <taxon>Gunneridae</taxon>
        <taxon>Pentapetalae</taxon>
        <taxon>rosids</taxon>
        <taxon>malvids</taxon>
        <taxon>Sapindales</taxon>
        <taxon>Sapindaceae</taxon>
        <taxon>Xanthoceroideae</taxon>
        <taxon>Xanthoceras</taxon>
    </lineage>
</organism>
<protein>
    <recommendedName>
        <fullName evidence="4">Derlin</fullName>
    </recommendedName>
</protein>
<feature type="transmembrane region" description="Helical" evidence="1">
    <location>
        <begin position="71"/>
        <end position="92"/>
    </location>
</feature>
<evidence type="ECO:0008006" key="4">
    <source>
        <dbReference type="Google" id="ProtNLM"/>
    </source>
</evidence>
<evidence type="ECO:0000313" key="3">
    <source>
        <dbReference type="Proteomes" id="UP000827721"/>
    </source>
</evidence>